<dbReference type="FunFam" id="3.50.50.60:FF:000167">
    <property type="entry name" value="Flavin-containing monooxygenase"/>
    <property type="match status" value="1"/>
</dbReference>
<name>A0A8K0HIH1_9ROSA</name>
<dbReference type="Gene3D" id="3.50.50.60">
    <property type="entry name" value="FAD/NAD(P)-binding domain"/>
    <property type="match status" value="2"/>
</dbReference>
<dbReference type="PIRSF" id="PIRSF000332">
    <property type="entry name" value="FMO"/>
    <property type="match status" value="1"/>
</dbReference>
<dbReference type="Proteomes" id="UP000796880">
    <property type="component" value="Unassembled WGS sequence"/>
</dbReference>
<evidence type="ECO:0000256" key="4">
    <source>
        <dbReference type="ARBA" id="ARBA00022827"/>
    </source>
</evidence>
<dbReference type="InterPro" id="IPR020946">
    <property type="entry name" value="Flavin_mOase-like"/>
</dbReference>
<dbReference type="InterPro" id="IPR050346">
    <property type="entry name" value="FMO-like"/>
</dbReference>
<dbReference type="EMBL" id="VOIH02000002">
    <property type="protein sequence ID" value="KAF3453041.1"/>
    <property type="molecule type" value="Genomic_DNA"/>
</dbReference>
<reference evidence="8" key="1">
    <citation type="submission" date="2020-03" db="EMBL/GenBank/DDBJ databases">
        <title>A high-quality chromosome-level genome assembly of a woody plant with both climbing and erect habits, Rhamnella rubrinervis.</title>
        <authorList>
            <person name="Lu Z."/>
            <person name="Yang Y."/>
            <person name="Zhu X."/>
            <person name="Sun Y."/>
        </authorList>
    </citation>
    <scope>NUCLEOTIDE SEQUENCE</scope>
    <source>
        <strain evidence="8">BYM</strain>
        <tissue evidence="8">Leaf</tissue>
    </source>
</reference>
<comment type="cofactor">
    <cofactor evidence="1 7">
        <name>FAD</name>
        <dbReference type="ChEBI" id="CHEBI:57692"/>
    </cofactor>
</comment>
<dbReference type="PANTHER" id="PTHR23023">
    <property type="entry name" value="DIMETHYLANILINE MONOOXYGENASE"/>
    <property type="match status" value="1"/>
</dbReference>
<evidence type="ECO:0000313" key="9">
    <source>
        <dbReference type="Proteomes" id="UP000796880"/>
    </source>
</evidence>
<dbReference type="OrthoDB" id="66881at2759"/>
<dbReference type="GO" id="GO:0004499">
    <property type="term" value="F:N,N-dimethylaniline monooxygenase activity"/>
    <property type="evidence" value="ECO:0007669"/>
    <property type="project" value="InterPro"/>
</dbReference>
<dbReference type="GO" id="GO:0050660">
    <property type="term" value="F:flavin adenine dinucleotide binding"/>
    <property type="evidence" value="ECO:0007669"/>
    <property type="project" value="InterPro"/>
</dbReference>
<dbReference type="InterPro" id="IPR000960">
    <property type="entry name" value="Flavin_mOase"/>
</dbReference>
<comment type="similarity">
    <text evidence="2 7">Belongs to the FMO family.</text>
</comment>
<comment type="caution">
    <text evidence="8">The sequence shown here is derived from an EMBL/GenBank/DDBJ whole genome shotgun (WGS) entry which is preliminary data.</text>
</comment>
<dbReference type="GO" id="GO:0050661">
    <property type="term" value="F:NADP binding"/>
    <property type="evidence" value="ECO:0007669"/>
    <property type="project" value="InterPro"/>
</dbReference>
<dbReference type="PROSITE" id="PS51257">
    <property type="entry name" value="PROKAR_LIPOPROTEIN"/>
    <property type="match status" value="1"/>
</dbReference>
<accession>A0A8K0HIH1</accession>
<gene>
    <name evidence="8" type="ORF">FNV43_RR03474</name>
</gene>
<proteinExistence type="inferred from homology"/>
<organism evidence="8 9">
    <name type="scientific">Rhamnella rubrinervis</name>
    <dbReference type="NCBI Taxonomy" id="2594499"/>
    <lineage>
        <taxon>Eukaryota</taxon>
        <taxon>Viridiplantae</taxon>
        <taxon>Streptophyta</taxon>
        <taxon>Embryophyta</taxon>
        <taxon>Tracheophyta</taxon>
        <taxon>Spermatophyta</taxon>
        <taxon>Magnoliopsida</taxon>
        <taxon>eudicotyledons</taxon>
        <taxon>Gunneridae</taxon>
        <taxon>Pentapetalae</taxon>
        <taxon>rosids</taxon>
        <taxon>fabids</taxon>
        <taxon>Rosales</taxon>
        <taxon>Rhamnaceae</taxon>
        <taxon>rhamnoid group</taxon>
        <taxon>Rhamneae</taxon>
        <taxon>Rhamnella</taxon>
    </lineage>
</organism>
<keyword evidence="5" id="KW-0521">NADP</keyword>
<protein>
    <recommendedName>
        <fullName evidence="7">Flavin-containing monooxygenase</fullName>
        <ecNumber evidence="7">1.-.-.-</ecNumber>
    </recommendedName>
</protein>
<dbReference type="FunFam" id="3.50.50.60:FF:000169">
    <property type="entry name" value="Flavin-containing monooxygenase"/>
    <property type="match status" value="1"/>
</dbReference>
<keyword evidence="4 7" id="KW-0274">FAD</keyword>
<dbReference type="EC" id="1.-.-.-" evidence="7"/>
<evidence type="ECO:0000256" key="3">
    <source>
        <dbReference type="ARBA" id="ARBA00022630"/>
    </source>
</evidence>
<dbReference type="AlphaFoldDB" id="A0A8K0HIH1"/>
<dbReference type="InterPro" id="IPR036188">
    <property type="entry name" value="FAD/NAD-bd_sf"/>
</dbReference>
<evidence type="ECO:0000256" key="5">
    <source>
        <dbReference type="ARBA" id="ARBA00022857"/>
    </source>
</evidence>
<keyword evidence="6 7" id="KW-0560">Oxidoreductase</keyword>
<dbReference type="Pfam" id="PF00743">
    <property type="entry name" value="FMO-like"/>
    <property type="match status" value="1"/>
</dbReference>
<evidence type="ECO:0000256" key="1">
    <source>
        <dbReference type="ARBA" id="ARBA00001974"/>
    </source>
</evidence>
<keyword evidence="3 7" id="KW-0285">Flavoprotein</keyword>
<sequence>MERRLAIIGAGISGLLACKYAVEKGFNPIVFEAEEGVGGVWRNHTIESTKLQNAKETFEFSDFPWPSSVPEVHPSHTKVLKYVESYAQHYGILPYIKFNSKVIHLDYVGESSEEMESWDLWGGTGKAFDSKGKWHIMVQDTKRCSTEVLQVEFVILCIGRFSGVPNIPKFPPNKGPEVFNGEVLHSMDYSKMDKVKAAELIRGKRITIVGSQKSAVDIAAECADANGINHPCTMICRTAHWLLPSANLWGVNFGLLYFNRFAELLVHKPGEPFLHSVMATLLFPLRWAVSKFAESYIRWKVPMKKYGMIPKQSFLQDMSSCEVAMLPENFYQKVEEGSIIIRKSQSFSFCKQGLLFEGETQPLETDIVILATGYRGDEKLKDIFKSPIFRKQIVNESPTSIVPLYRQIIHPRIPQLAVIGYAEGFSNLVTSEIRCQWLAQFLCGKIQLPTIRNMEKEVKLWENNMKLYGGSYFWRSCISVVNIWYNDQLCKDMGCNPRRKKGFLTDLFVPYGPTDYAALTLHE</sequence>
<evidence type="ECO:0000256" key="2">
    <source>
        <dbReference type="ARBA" id="ARBA00009183"/>
    </source>
</evidence>
<evidence type="ECO:0000256" key="6">
    <source>
        <dbReference type="ARBA" id="ARBA00023002"/>
    </source>
</evidence>
<dbReference type="SUPFAM" id="SSF51905">
    <property type="entry name" value="FAD/NAD(P)-binding domain"/>
    <property type="match status" value="2"/>
</dbReference>
<keyword evidence="7" id="KW-0503">Monooxygenase</keyword>
<keyword evidence="9" id="KW-1185">Reference proteome</keyword>
<evidence type="ECO:0000256" key="7">
    <source>
        <dbReference type="RuleBase" id="RU361177"/>
    </source>
</evidence>
<evidence type="ECO:0000313" key="8">
    <source>
        <dbReference type="EMBL" id="KAF3453041.1"/>
    </source>
</evidence>